<dbReference type="EMBL" id="JARO02006294">
    <property type="protein sequence ID" value="KPP65470.1"/>
    <property type="molecule type" value="Genomic_DNA"/>
</dbReference>
<proteinExistence type="predicted"/>
<evidence type="ECO:0000313" key="3">
    <source>
        <dbReference type="Proteomes" id="UP000034805"/>
    </source>
</evidence>
<dbReference type="Proteomes" id="UP000034805">
    <property type="component" value="Unassembled WGS sequence"/>
</dbReference>
<name>A0A0P7WP47_SCLFO</name>
<comment type="caution">
    <text evidence="2">The sequence shown here is derived from an EMBL/GenBank/DDBJ whole genome shotgun (WGS) entry which is preliminary data.</text>
</comment>
<evidence type="ECO:0000313" key="2">
    <source>
        <dbReference type="EMBL" id="KPP65470.1"/>
    </source>
</evidence>
<protein>
    <submittedName>
        <fullName evidence="2">Uncharacterized protein</fullName>
    </submittedName>
</protein>
<dbReference type="AlphaFoldDB" id="A0A0P7WP47"/>
<evidence type="ECO:0000256" key="1">
    <source>
        <dbReference type="SAM" id="MobiDB-lite"/>
    </source>
</evidence>
<accession>A0A0P7WP47</accession>
<gene>
    <name evidence="2" type="ORF">Z043_116113</name>
</gene>
<feature type="region of interest" description="Disordered" evidence="1">
    <location>
        <begin position="130"/>
        <end position="149"/>
    </location>
</feature>
<reference evidence="2 3" key="1">
    <citation type="submission" date="2015-08" db="EMBL/GenBank/DDBJ databases">
        <title>The genome of the Asian arowana (Scleropages formosus).</title>
        <authorList>
            <person name="Tan M.H."/>
            <person name="Gan H.M."/>
            <person name="Croft L.J."/>
            <person name="Austin C.M."/>
        </authorList>
    </citation>
    <scope>NUCLEOTIDE SEQUENCE [LARGE SCALE GENOMIC DNA]</scope>
    <source>
        <strain evidence="2">Aro1</strain>
    </source>
</reference>
<sequence length="204" mass="21754">MSCYSTWILLEVRVTSTPAGLSLIAVDVPPGVDGHRQGESLPQSCRLCLKADASKSFFLLQGPTGVRHGGRGRKTTKKAFSTDLSVGEPVSGRVLEVTDLPEGISRVEADSLLAELGKAGATIKWLPEHQLPHLPRGSGDRNGSPNHTKLACDPASAYTILAVFPSRHAAQSALLRHSGPLATFRLRTSKRAVDTPTLERASSQ</sequence>
<organism evidence="2 3">
    <name type="scientific">Scleropages formosus</name>
    <name type="common">Asian bonytongue</name>
    <name type="synonym">Osteoglossum formosum</name>
    <dbReference type="NCBI Taxonomy" id="113540"/>
    <lineage>
        <taxon>Eukaryota</taxon>
        <taxon>Metazoa</taxon>
        <taxon>Chordata</taxon>
        <taxon>Craniata</taxon>
        <taxon>Vertebrata</taxon>
        <taxon>Euteleostomi</taxon>
        <taxon>Actinopterygii</taxon>
        <taxon>Neopterygii</taxon>
        <taxon>Teleostei</taxon>
        <taxon>Osteoglossocephala</taxon>
        <taxon>Osteoglossomorpha</taxon>
        <taxon>Osteoglossiformes</taxon>
        <taxon>Osteoglossidae</taxon>
        <taxon>Scleropages</taxon>
    </lineage>
</organism>